<dbReference type="Pfam" id="PF06683">
    <property type="entry name" value="DUF1184"/>
    <property type="match status" value="2"/>
</dbReference>
<organism evidence="1 2">
    <name type="scientific">Capsella rubella</name>
    <dbReference type="NCBI Taxonomy" id="81985"/>
    <lineage>
        <taxon>Eukaryota</taxon>
        <taxon>Viridiplantae</taxon>
        <taxon>Streptophyta</taxon>
        <taxon>Embryophyta</taxon>
        <taxon>Tracheophyta</taxon>
        <taxon>Spermatophyta</taxon>
        <taxon>Magnoliopsida</taxon>
        <taxon>eudicotyledons</taxon>
        <taxon>Gunneridae</taxon>
        <taxon>Pentapetalae</taxon>
        <taxon>rosids</taxon>
        <taxon>malvids</taxon>
        <taxon>Brassicales</taxon>
        <taxon>Brassicaceae</taxon>
        <taxon>Camelineae</taxon>
        <taxon>Capsella</taxon>
    </lineage>
</organism>
<evidence type="ECO:0000313" key="1">
    <source>
        <dbReference type="EMBL" id="EOA35174.1"/>
    </source>
</evidence>
<evidence type="ECO:0000313" key="2">
    <source>
        <dbReference type="Proteomes" id="UP000029121"/>
    </source>
</evidence>
<dbReference type="AlphaFoldDB" id="R0HZ50"/>
<dbReference type="OrthoDB" id="1078272at2759"/>
<proteinExistence type="predicted"/>
<keyword evidence="2" id="KW-1185">Reference proteome</keyword>
<gene>
    <name evidence="1" type="ORF">CARUB_v10020319mg</name>
</gene>
<name>R0HZ50_9BRAS</name>
<dbReference type="Proteomes" id="UP000029121">
    <property type="component" value="Unassembled WGS sequence"/>
</dbReference>
<accession>R0HZ50</accession>
<sequence>METSRWRKTGFMRRVPRTFRYYPYGSSGLSNDIYEEIKGLGVDLSLCVAESMFLLSEDIRAMLYFCAKLWRDVGEPTSPVSERLLRVMHYVYSKQIEPYQKNRGNGCGVSVQREELIRSAWEDSTGRIRIRHLHRLVLLVKKNTCYFQDYILCMCIRNYKQLLKRLEDKLRPVSMEANALARETRHSISDLWKSLYDEDETPQVLRDKIVCDLFHPILPEIQTLPVYAPFIVGKGYAEQKLREEAVQLGVELSLYVAECMFLLCDDVSSMLRFCFNVWRDAIRNRNRDSPVLERLVRVFYYVYLKDIKPMNGELRNGGESVQWRLITTTWSNFVDGIRDLDRLVLMLRGEHSGVHYQSFKSSVGDSLKEVDDKLRVVKAVSEANGFAREAMESNILDLWKSVFDKEAKEATQTIKVIRLEMLRDLFLPQWND</sequence>
<dbReference type="InterPro" id="IPR009568">
    <property type="entry name" value="DUF1184"/>
</dbReference>
<protein>
    <submittedName>
        <fullName evidence="1">Uncharacterized protein</fullName>
    </submittedName>
</protein>
<reference evidence="2" key="1">
    <citation type="journal article" date="2013" name="Nat. Genet.">
        <title>The Capsella rubella genome and the genomic consequences of rapid mating system evolution.</title>
        <authorList>
            <person name="Slotte T."/>
            <person name="Hazzouri K.M."/>
            <person name="Agren J.A."/>
            <person name="Koenig D."/>
            <person name="Maumus F."/>
            <person name="Guo Y.L."/>
            <person name="Steige K."/>
            <person name="Platts A.E."/>
            <person name="Escobar J.S."/>
            <person name="Newman L.K."/>
            <person name="Wang W."/>
            <person name="Mandakova T."/>
            <person name="Vello E."/>
            <person name="Smith L.M."/>
            <person name="Henz S.R."/>
            <person name="Steffen J."/>
            <person name="Takuno S."/>
            <person name="Brandvain Y."/>
            <person name="Coop G."/>
            <person name="Andolfatto P."/>
            <person name="Hu T.T."/>
            <person name="Blanchette M."/>
            <person name="Clark R.M."/>
            <person name="Quesneville H."/>
            <person name="Nordborg M."/>
            <person name="Gaut B.S."/>
            <person name="Lysak M.A."/>
            <person name="Jenkins J."/>
            <person name="Grimwood J."/>
            <person name="Chapman J."/>
            <person name="Prochnik S."/>
            <person name="Shu S."/>
            <person name="Rokhsar D."/>
            <person name="Schmutz J."/>
            <person name="Weigel D."/>
            <person name="Wright S.I."/>
        </authorList>
    </citation>
    <scope>NUCLEOTIDE SEQUENCE [LARGE SCALE GENOMIC DNA]</scope>
    <source>
        <strain evidence="2">cv. Monte Gargano</strain>
    </source>
</reference>
<dbReference type="KEGG" id="crb:17895429"/>
<dbReference type="EMBL" id="KB870806">
    <property type="protein sequence ID" value="EOA35174.1"/>
    <property type="molecule type" value="Genomic_DNA"/>
</dbReference>